<feature type="signal peptide" evidence="5">
    <location>
        <begin position="1"/>
        <end position="21"/>
    </location>
</feature>
<keyword evidence="8" id="KW-1185">Reference proteome</keyword>
<dbReference type="EMBL" id="CP045798">
    <property type="protein sequence ID" value="QNB48016.1"/>
    <property type="molecule type" value="Genomic_DNA"/>
</dbReference>
<gene>
    <name evidence="7" type="ORF">BR63_18155</name>
</gene>
<dbReference type="PANTHER" id="PTHR30290">
    <property type="entry name" value="PERIPLASMIC BINDING COMPONENT OF ABC TRANSPORTER"/>
    <property type="match status" value="1"/>
</dbReference>
<sequence length="553" mass="62672">MMKNKLVVFVLVLSLMVTLVAGCGSDKKPQAEAPKEQPKSQVQGKFIRHNHGQEPETIDPALNTTVNGGTIILSAFEGLTTLDENDNPAPGVAEKWDISPDKTKYTFYLRKNAKWSDGKPVTANDFYYAWKRALNPKTAAEYAYQLFYIKNAEEFNSDKTGKVNFEDVGIKVKDDYTLEVQLKSPTPFWLKLTAFPTLAPVREDIITKYGDKWALSPESYIGNGPFKMVEWKSKDMMKFVKNEHYWNKDAIKIDGYIETFIAEASTMLSAFEAGEVDVIDEVPLEEIPRLKKESKEFKILPQLGTYYYCFNVKKAPFNNLKVRKAFALAIDREDIVDKVRKSGIPATAFVPPGVPDAEPGKDFRTVGGAFFPIKAQPEEAKKLLAEAGYPEGKGLPPITLIYNTNEGHKKIAEAALEMFKKNLGISNITLTNQEWAVFVNTRQKGDFQIARHGWLGDYNDPMTFIDLFTTGNGNNDAQWSNKEFDKLIQKARLAANEKERMEILHKAEKLFLDDVIMIPIFHYTENTMIKSYIKNLHKSPLGFTYFDKAEIVK</sequence>
<evidence type="ECO:0000259" key="6">
    <source>
        <dbReference type="Pfam" id="PF00496"/>
    </source>
</evidence>
<feature type="chain" id="PRO_5039139056" evidence="5">
    <location>
        <begin position="22"/>
        <end position="553"/>
    </location>
</feature>
<keyword evidence="3" id="KW-0813">Transport</keyword>
<organism evidence="7 8">
    <name type="scientific">Thermanaerosceptrum fracticalcis</name>
    <dbReference type="NCBI Taxonomy" id="1712410"/>
    <lineage>
        <taxon>Bacteria</taxon>
        <taxon>Bacillati</taxon>
        <taxon>Bacillota</taxon>
        <taxon>Clostridia</taxon>
        <taxon>Eubacteriales</taxon>
        <taxon>Peptococcaceae</taxon>
        <taxon>Thermanaerosceptrum</taxon>
    </lineage>
</organism>
<dbReference type="Proteomes" id="UP000515847">
    <property type="component" value="Chromosome"/>
</dbReference>
<dbReference type="Gene3D" id="3.10.105.10">
    <property type="entry name" value="Dipeptide-binding Protein, Domain 3"/>
    <property type="match status" value="1"/>
</dbReference>
<evidence type="ECO:0000313" key="7">
    <source>
        <dbReference type="EMBL" id="QNB48016.1"/>
    </source>
</evidence>
<dbReference type="GO" id="GO:0043190">
    <property type="term" value="C:ATP-binding cassette (ABC) transporter complex"/>
    <property type="evidence" value="ECO:0007669"/>
    <property type="project" value="InterPro"/>
</dbReference>
<keyword evidence="4 5" id="KW-0732">Signal</keyword>
<comment type="similarity">
    <text evidence="2">Belongs to the bacterial solute-binding protein 5 family.</text>
</comment>
<dbReference type="InterPro" id="IPR000914">
    <property type="entry name" value="SBP_5_dom"/>
</dbReference>
<name>A0A7G6E7G2_THEFR</name>
<feature type="domain" description="Solute-binding protein family 5" evidence="6">
    <location>
        <begin position="88"/>
        <end position="475"/>
    </location>
</feature>
<dbReference type="Pfam" id="PF00496">
    <property type="entry name" value="SBP_bac_5"/>
    <property type="match status" value="1"/>
</dbReference>
<evidence type="ECO:0000256" key="5">
    <source>
        <dbReference type="SAM" id="SignalP"/>
    </source>
</evidence>
<dbReference type="PANTHER" id="PTHR30290:SF10">
    <property type="entry name" value="PERIPLASMIC OLIGOPEPTIDE-BINDING PROTEIN-RELATED"/>
    <property type="match status" value="1"/>
</dbReference>
<dbReference type="AlphaFoldDB" id="A0A7G6E7G2"/>
<dbReference type="KEGG" id="tfr:BR63_18155"/>
<dbReference type="FunFam" id="3.10.105.10:FF:000001">
    <property type="entry name" value="Oligopeptide ABC transporter, oligopeptide-binding protein"/>
    <property type="match status" value="1"/>
</dbReference>
<dbReference type="InterPro" id="IPR030678">
    <property type="entry name" value="Peptide/Ni-bd"/>
</dbReference>
<dbReference type="CDD" id="cd08504">
    <property type="entry name" value="PBP2_OppA"/>
    <property type="match status" value="1"/>
</dbReference>
<evidence type="ECO:0000256" key="2">
    <source>
        <dbReference type="ARBA" id="ARBA00005695"/>
    </source>
</evidence>
<dbReference type="FunFam" id="3.90.76.10:FF:000001">
    <property type="entry name" value="Oligopeptide ABC transporter substrate-binding protein"/>
    <property type="match status" value="1"/>
</dbReference>
<dbReference type="Gene3D" id="3.40.190.10">
    <property type="entry name" value="Periplasmic binding protein-like II"/>
    <property type="match status" value="1"/>
</dbReference>
<evidence type="ECO:0000256" key="4">
    <source>
        <dbReference type="ARBA" id="ARBA00022729"/>
    </source>
</evidence>
<dbReference type="PIRSF" id="PIRSF002741">
    <property type="entry name" value="MppA"/>
    <property type="match status" value="1"/>
</dbReference>
<dbReference type="GO" id="GO:0015833">
    <property type="term" value="P:peptide transport"/>
    <property type="evidence" value="ECO:0007669"/>
    <property type="project" value="TreeGrafter"/>
</dbReference>
<reference evidence="7 8" key="1">
    <citation type="journal article" date="2019" name="Front. Microbiol.">
        <title>Thermoanaerosceptrum fracticalcis gen. nov. sp. nov., a Novel Fumarate-Fermenting Microorganism From a Deep Fractured Carbonate Aquifer of the US Great Basin.</title>
        <authorList>
            <person name="Hamilton-Brehm S.D."/>
            <person name="Stewart L.E."/>
            <person name="Zavarin M."/>
            <person name="Caldwell M."/>
            <person name="Lawson P.A."/>
            <person name="Onstott T.C."/>
            <person name="Grzymski J."/>
            <person name="Neveux I."/>
            <person name="Lollar B.S."/>
            <person name="Russell C.E."/>
            <person name="Moser D.P."/>
        </authorList>
    </citation>
    <scope>NUCLEOTIDE SEQUENCE [LARGE SCALE GENOMIC DNA]</scope>
    <source>
        <strain evidence="7 8">DRI-13</strain>
    </source>
</reference>
<dbReference type="PROSITE" id="PS51257">
    <property type="entry name" value="PROKAR_LIPOPROTEIN"/>
    <property type="match status" value="1"/>
</dbReference>
<proteinExistence type="inferred from homology"/>
<accession>A0A7G6E7G2</accession>
<dbReference type="OrthoDB" id="137511at2"/>
<dbReference type="InterPro" id="IPR039424">
    <property type="entry name" value="SBP_5"/>
</dbReference>
<comment type="subcellular location">
    <subcellularLocation>
        <location evidence="1">Cell envelope</location>
    </subcellularLocation>
</comment>
<evidence type="ECO:0000256" key="3">
    <source>
        <dbReference type="ARBA" id="ARBA00022448"/>
    </source>
</evidence>
<dbReference type="GO" id="GO:1904680">
    <property type="term" value="F:peptide transmembrane transporter activity"/>
    <property type="evidence" value="ECO:0007669"/>
    <property type="project" value="TreeGrafter"/>
</dbReference>
<evidence type="ECO:0000313" key="8">
    <source>
        <dbReference type="Proteomes" id="UP000515847"/>
    </source>
</evidence>
<dbReference type="GO" id="GO:0030288">
    <property type="term" value="C:outer membrane-bounded periplasmic space"/>
    <property type="evidence" value="ECO:0007669"/>
    <property type="project" value="UniProtKB-ARBA"/>
</dbReference>
<dbReference type="SUPFAM" id="SSF53850">
    <property type="entry name" value="Periplasmic binding protein-like II"/>
    <property type="match status" value="1"/>
</dbReference>
<dbReference type="Gene3D" id="3.90.76.10">
    <property type="entry name" value="Dipeptide-binding Protein, Domain 1"/>
    <property type="match status" value="1"/>
</dbReference>
<protein>
    <submittedName>
        <fullName evidence="7">Peptide ABC transporter substrate-binding protein</fullName>
    </submittedName>
</protein>
<evidence type="ECO:0000256" key="1">
    <source>
        <dbReference type="ARBA" id="ARBA00004196"/>
    </source>
</evidence>